<dbReference type="InterPro" id="IPR001967">
    <property type="entry name" value="Peptidase_S11_N"/>
</dbReference>
<evidence type="ECO:0000256" key="9">
    <source>
        <dbReference type="RuleBase" id="RU004016"/>
    </source>
</evidence>
<reference evidence="15 16" key="1">
    <citation type="submission" date="2019-08" db="EMBL/GenBank/DDBJ databases">
        <title>In-depth cultivation of the pig gut microbiome towards novel bacterial diversity and tailored functional studies.</title>
        <authorList>
            <person name="Wylensek D."/>
            <person name="Hitch T.C.A."/>
            <person name="Clavel T."/>
        </authorList>
    </citation>
    <scope>NUCLEOTIDE SEQUENCE [LARGE SCALE GENOMIC DNA]</scope>
    <source>
        <strain evidence="15 16">Oil+RF-744-WCA-WT-11</strain>
    </source>
</reference>
<feature type="active site" description="Proton acceptor" evidence="7">
    <location>
        <position position="134"/>
    </location>
</feature>
<dbReference type="RefSeq" id="WP_154527078.1">
    <property type="nucleotide sequence ID" value="NZ_VULZ01000016.1"/>
</dbReference>
<feature type="binding site" evidence="8">
    <location>
        <position position="301"/>
    </location>
    <ligand>
        <name>substrate</name>
    </ligand>
</feature>
<feature type="compositionally biased region" description="Low complexity" evidence="11">
    <location>
        <begin position="53"/>
        <end position="63"/>
    </location>
</feature>
<dbReference type="GO" id="GO:0009002">
    <property type="term" value="F:serine-type D-Ala-D-Ala carboxypeptidase activity"/>
    <property type="evidence" value="ECO:0007669"/>
    <property type="project" value="InterPro"/>
</dbReference>
<dbReference type="PANTHER" id="PTHR21581:SF33">
    <property type="entry name" value="D-ALANYL-D-ALANINE CARBOXYPEPTIDASE DACB"/>
    <property type="match status" value="1"/>
</dbReference>
<dbReference type="GO" id="GO:0071555">
    <property type="term" value="P:cell wall organization"/>
    <property type="evidence" value="ECO:0007669"/>
    <property type="project" value="UniProtKB-KW"/>
</dbReference>
<dbReference type="AlphaFoldDB" id="A0A6L5X666"/>
<evidence type="ECO:0000256" key="1">
    <source>
        <dbReference type="ARBA" id="ARBA00007164"/>
    </source>
</evidence>
<comment type="caution">
    <text evidence="15">The sequence shown here is derived from an EMBL/GenBank/DDBJ whole genome shotgun (WGS) entry which is preliminary data.</text>
</comment>
<keyword evidence="5" id="KW-0573">Peptidoglycan synthesis</keyword>
<feature type="domain" description="Peptidase S11 D-alanyl-D-alanine carboxypeptidase A N-terminal" evidence="14">
    <location>
        <begin position="100"/>
        <end position="329"/>
    </location>
</feature>
<feature type="region of interest" description="Disordered" evidence="11">
    <location>
        <begin position="38"/>
        <end position="80"/>
    </location>
</feature>
<evidence type="ECO:0000256" key="2">
    <source>
        <dbReference type="ARBA" id="ARBA00022729"/>
    </source>
</evidence>
<keyword evidence="6" id="KW-0961">Cell wall biogenesis/degradation</keyword>
<evidence type="ECO:0000256" key="8">
    <source>
        <dbReference type="PIRSR" id="PIRSR618044-2"/>
    </source>
</evidence>
<evidence type="ECO:0000256" key="11">
    <source>
        <dbReference type="SAM" id="MobiDB-lite"/>
    </source>
</evidence>
<dbReference type="EMBL" id="VULZ01000016">
    <property type="protein sequence ID" value="MSS15831.1"/>
    <property type="molecule type" value="Genomic_DNA"/>
</dbReference>
<evidence type="ECO:0000313" key="16">
    <source>
        <dbReference type="Proteomes" id="UP000481852"/>
    </source>
</evidence>
<feature type="active site" description="Acyl-ester intermediate" evidence="7">
    <location>
        <position position="131"/>
    </location>
</feature>
<dbReference type="PANTHER" id="PTHR21581">
    <property type="entry name" value="D-ALANYL-D-ALANINE CARBOXYPEPTIDASE"/>
    <property type="match status" value="1"/>
</dbReference>
<gene>
    <name evidence="15" type="ORF">FYJ35_12460</name>
</gene>
<keyword evidence="4" id="KW-0133">Cell shape</keyword>
<evidence type="ECO:0000256" key="5">
    <source>
        <dbReference type="ARBA" id="ARBA00022984"/>
    </source>
</evidence>
<proteinExistence type="inferred from homology"/>
<dbReference type="InterPro" id="IPR018044">
    <property type="entry name" value="Peptidase_S11"/>
</dbReference>
<evidence type="ECO:0000256" key="6">
    <source>
        <dbReference type="ARBA" id="ARBA00023316"/>
    </source>
</evidence>
<keyword evidence="12" id="KW-1133">Transmembrane helix</keyword>
<feature type="signal peptide" evidence="13">
    <location>
        <begin position="1"/>
        <end position="30"/>
    </location>
</feature>
<feature type="transmembrane region" description="Helical" evidence="12">
    <location>
        <begin position="525"/>
        <end position="546"/>
    </location>
</feature>
<dbReference type="Proteomes" id="UP000481852">
    <property type="component" value="Unassembled WGS sequence"/>
</dbReference>
<keyword evidence="16" id="KW-1185">Reference proteome</keyword>
<dbReference type="InterPro" id="IPR012338">
    <property type="entry name" value="Beta-lactam/transpept-like"/>
</dbReference>
<evidence type="ECO:0000256" key="3">
    <source>
        <dbReference type="ARBA" id="ARBA00022801"/>
    </source>
</evidence>
<sequence>MKAKWIKQITVFVLSAILAAGSGTAGLAYAEDATVVTDDNAGSDVTDDQAPQDVVSDGSSDPVVSDDSENSQDSSEEEFIPDEYYEPVQTNDVTGWPQGEAIQASAGIVMDLDTGAIVYAKNIQRKLYPASITKILTALLTLEHASLDDTITCTSAVYDLDDNASNIALQEGEQISVRDALYALMLESANDAANALAVHISGSVSAFADLMNQKAQELGCTVSHFVNPSGLPNDDHYTCARDFALIAAAAYDNENFRKLIATKEYEIKPTNMTADSRVLANHHKMIQTDSDYYDDVCTGGKTGFTESAWNTLVTFGEKDGKRLVCVLLHGNGAPQNYRETTDLLKYGFDQFTHIQTDTQKTEITLADAMGVHYLGAGADLESPELSQKIAGIKGSGMVTVPAGTDKTAVKTAPFKGADGTNTLAGEYGTICGQPADIQPTEGAVYYTLGGWPVGSRCVSVSPVNLKLTSAWQVSASVTLKANEGETGDKQEAAQLTNEKVWQNVSSYVQNLDQRRLSFWEAHRTAIILSVGMILLVILLLILILLIRSTRNFRLRKKMHQAQEEARRKEQEIEEKTTAEIEEELRQAMKKQ</sequence>
<dbReference type="GO" id="GO:0009252">
    <property type="term" value="P:peptidoglycan biosynthetic process"/>
    <property type="evidence" value="ECO:0007669"/>
    <property type="project" value="UniProtKB-KW"/>
</dbReference>
<evidence type="ECO:0000256" key="12">
    <source>
        <dbReference type="SAM" id="Phobius"/>
    </source>
</evidence>
<dbReference type="GO" id="GO:0008360">
    <property type="term" value="P:regulation of cell shape"/>
    <property type="evidence" value="ECO:0007669"/>
    <property type="project" value="UniProtKB-KW"/>
</dbReference>
<keyword evidence="10" id="KW-0175">Coiled coil</keyword>
<dbReference type="Pfam" id="PF00768">
    <property type="entry name" value="Peptidase_S11"/>
    <property type="match status" value="1"/>
</dbReference>
<evidence type="ECO:0000256" key="4">
    <source>
        <dbReference type="ARBA" id="ARBA00022960"/>
    </source>
</evidence>
<keyword evidence="12" id="KW-0812">Transmembrane</keyword>
<evidence type="ECO:0000256" key="7">
    <source>
        <dbReference type="PIRSR" id="PIRSR618044-1"/>
    </source>
</evidence>
<feature type="compositionally biased region" description="Acidic residues" evidence="11">
    <location>
        <begin position="64"/>
        <end position="80"/>
    </location>
</feature>
<organism evidence="15 16">
    <name type="scientific">Porcincola intestinalis</name>
    <dbReference type="NCBI Taxonomy" id="2606632"/>
    <lineage>
        <taxon>Bacteria</taxon>
        <taxon>Bacillati</taxon>
        <taxon>Bacillota</taxon>
        <taxon>Clostridia</taxon>
        <taxon>Lachnospirales</taxon>
        <taxon>Lachnospiraceae</taxon>
        <taxon>Porcincola</taxon>
    </lineage>
</organism>
<feature type="coiled-coil region" evidence="10">
    <location>
        <begin position="551"/>
        <end position="590"/>
    </location>
</feature>
<keyword evidence="2 13" id="KW-0732">Signal</keyword>
<protein>
    <recommendedName>
        <fullName evidence="14">Peptidase S11 D-alanyl-D-alanine carboxypeptidase A N-terminal domain-containing protein</fullName>
    </recommendedName>
</protein>
<accession>A0A6L5X666</accession>
<dbReference type="GO" id="GO:0006508">
    <property type="term" value="P:proteolysis"/>
    <property type="evidence" value="ECO:0007669"/>
    <property type="project" value="InterPro"/>
</dbReference>
<keyword evidence="3" id="KW-0378">Hydrolase</keyword>
<evidence type="ECO:0000256" key="13">
    <source>
        <dbReference type="SAM" id="SignalP"/>
    </source>
</evidence>
<feature type="chain" id="PRO_5026659804" description="Peptidase S11 D-alanyl-D-alanine carboxypeptidase A N-terminal domain-containing protein" evidence="13">
    <location>
        <begin position="31"/>
        <end position="591"/>
    </location>
</feature>
<dbReference type="SUPFAM" id="SSF56601">
    <property type="entry name" value="beta-lactamase/transpeptidase-like"/>
    <property type="match status" value="1"/>
</dbReference>
<name>A0A6L5X666_9FIRM</name>
<evidence type="ECO:0000259" key="14">
    <source>
        <dbReference type="Pfam" id="PF00768"/>
    </source>
</evidence>
<dbReference type="PRINTS" id="PR00725">
    <property type="entry name" value="DADACBPTASE1"/>
</dbReference>
<evidence type="ECO:0000313" key="15">
    <source>
        <dbReference type="EMBL" id="MSS15831.1"/>
    </source>
</evidence>
<feature type="active site" evidence="7">
    <location>
        <position position="188"/>
    </location>
</feature>
<dbReference type="Gene3D" id="3.40.710.10">
    <property type="entry name" value="DD-peptidase/beta-lactamase superfamily"/>
    <property type="match status" value="1"/>
</dbReference>
<evidence type="ECO:0000256" key="10">
    <source>
        <dbReference type="SAM" id="Coils"/>
    </source>
</evidence>
<comment type="similarity">
    <text evidence="1 9">Belongs to the peptidase S11 family.</text>
</comment>
<keyword evidence="12" id="KW-0472">Membrane</keyword>